<dbReference type="PANTHER" id="PTHR35810">
    <property type="entry name" value="CYTOPLASMIC PROTEIN-RELATED"/>
    <property type="match status" value="1"/>
</dbReference>
<dbReference type="Proteomes" id="UP000245905">
    <property type="component" value="Unassembled WGS sequence"/>
</dbReference>
<gene>
    <name evidence="1" type="ORF">LD38_07595</name>
</gene>
<protein>
    <submittedName>
        <fullName evidence="1">Toxin Fic</fullName>
    </submittedName>
</protein>
<comment type="caution">
    <text evidence="1">The sequence shown here is derived from an EMBL/GenBank/DDBJ whole genome shotgun (WGS) entry which is preliminary data.</text>
</comment>
<proteinExistence type="predicted"/>
<dbReference type="PANTHER" id="PTHR35810:SF1">
    <property type="entry name" value="CYTOPLASMIC PROTEIN"/>
    <property type="match status" value="1"/>
</dbReference>
<accession>A0A2U2EHX6</accession>
<sequence length="337" mass="39121">MADKIGTDEYGEILIYQTDDGQTNIEVKIEDDTVWLTQQQMSELFQTSRTNVVEHIKHIYEEGELDEISTCRNFRQVRKEGNREVTRQIPHYNLDMIISLGYRIKSVIATRFRQWATKRLKEYMIKGFTIDDERLKGNGGGNYWKELLDRIRDIRSSEKVLYRQVLDLYATSVDYNPHSEESVRFFKIVQNKLHYAAHGHTAAEVIYQRADAEKPFMGLTSFAGELPALKDIGIAKNYLEENELKVLNNLVSGYFDLAEINAIEHKPMYMDDYVKQLDSVLSSGNRKLLTGSGSVSHKQALEKAKSEYRKYQEIILTPVEKAYLESIKEVSKEVKRR</sequence>
<dbReference type="EMBL" id="JRFS01000014">
    <property type="protein sequence ID" value="PWE83909.1"/>
    <property type="molecule type" value="Genomic_DNA"/>
</dbReference>
<dbReference type="PIRSF" id="PIRSF015268">
    <property type="entry name" value="Virulence_RhuM"/>
    <property type="match status" value="1"/>
</dbReference>
<evidence type="ECO:0000313" key="1">
    <source>
        <dbReference type="EMBL" id="PWE83909.1"/>
    </source>
</evidence>
<name>A0A2U2EHX6_9FIRM</name>
<organism evidence="1 2">
    <name type="scientific">Agathobacter rectalis</name>
    <dbReference type="NCBI Taxonomy" id="39491"/>
    <lineage>
        <taxon>Bacteria</taxon>
        <taxon>Bacillati</taxon>
        <taxon>Bacillota</taxon>
        <taxon>Clostridia</taxon>
        <taxon>Lachnospirales</taxon>
        <taxon>Lachnospiraceae</taxon>
        <taxon>Agathobacter</taxon>
    </lineage>
</organism>
<evidence type="ECO:0000313" key="2">
    <source>
        <dbReference type="Proteomes" id="UP000245905"/>
    </source>
</evidence>
<dbReference type="InterPro" id="IPR011204">
    <property type="entry name" value="Virulence_RhuM-like"/>
</dbReference>
<dbReference type="RefSeq" id="WP_109257795.1">
    <property type="nucleotide sequence ID" value="NZ_JRFS01000014.1"/>
</dbReference>
<dbReference type="Pfam" id="PF13310">
    <property type="entry name" value="Virulence_RhuM"/>
    <property type="match status" value="1"/>
</dbReference>
<dbReference type="AlphaFoldDB" id="A0A2U2EHX6"/>
<reference evidence="1 2" key="1">
    <citation type="submission" date="2014-09" db="EMBL/GenBank/DDBJ databases">
        <title>Butyrate-producing bacteria isolated from human gut.</title>
        <authorList>
            <person name="Zhang Q."/>
            <person name="Zhao L."/>
        </authorList>
    </citation>
    <scope>NUCLEOTIDE SEQUENCE [LARGE SCALE GENOMIC DNA]</scope>
    <source>
        <strain evidence="1 2">R22</strain>
    </source>
</reference>